<evidence type="ECO:0000256" key="1">
    <source>
        <dbReference type="SAM" id="SignalP"/>
    </source>
</evidence>
<dbReference type="OrthoDB" id="2455465at2759"/>
<evidence type="ECO:0000313" key="2">
    <source>
        <dbReference type="EMBL" id="GES77187.1"/>
    </source>
</evidence>
<reference evidence="2" key="1">
    <citation type="submission" date="2019-10" db="EMBL/GenBank/DDBJ databases">
        <title>Conservation and host-specific expression of non-tandemly repeated heterogenous ribosome RNA gene in arbuscular mycorrhizal fungi.</title>
        <authorList>
            <person name="Maeda T."/>
            <person name="Kobayashi Y."/>
            <person name="Nakagawa T."/>
            <person name="Ezawa T."/>
            <person name="Yamaguchi K."/>
            <person name="Bino T."/>
            <person name="Nishimoto Y."/>
            <person name="Shigenobu S."/>
            <person name="Kawaguchi M."/>
        </authorList>
    </citation>
    <scope>NUCLEOTIDE SEQUENCE</scope>
    <source>
        <strain evidence="2">HR1</strain>
    </source>
</reference>
<organism evidence="2 3">
    <name type="scientific">Rhizophagus clarus</name>
    <dbReference type="NCBI Taxonomy" id="94130"/>
    <lineage>
        <taxon>Eukaryota</taxon>
        <taxon>Fungi</taxon>
        <taxon>Fungi incertae sedis</taxon>
        <taxon>Mucoromycota</taxon>
        <taxon>Glomeromycotina</taxon>
        <taxon>Glomeromycetes</taxon>
        <taxon>Glomerales</taxon>
        <taxon>Glomeraceae</taxon>
        <taxon>Rhizophagus</taxon>
    </lineage>
</organism>
<dbReference type="Proteomes" id="UP000615446">
    <property type="component" value="Unassembled WGS sequence"/>
</dbReference>
<proteinExistence type="predicted"/>
<feature type="chain" id="PRO_5034486642" evidence="1">
    <location>
        <begin position="17"/>
        <end position="93"/>
    </location>
</feature>
<sequence length="93" mass="10521">MTFWICALVSFEISVALYETNLILSIPTPFFPNNDKCWAEPEIIFSDPLQEELVLVELILSSLDMGEQVSTEGVKGKDTYELLLGIPAPRFWP</sequence>
<gene>
    <name evidence="2" type="ORF">RCL2_000457000</name>
</gene>
<dbReference type="AlphaFoldDB" id="A0A8H3KWE9"/>
<name>A0A8H3KWE9_9GLOM</name>
<dbReference type="EMBL" id="BLAL01000029">
    <property type="protein sequence ID" value="GES77187.1"/>
    <property type="molecule type" value="Genomic_DNA"/>
</dbReference>
<accession>A0A8H3KWE9</accession>
<comment type="caution">
    <text evidence="2">The sequence shown here is derived from an EMBL/GenBank/DDBJ whole genome shotgun (WGS) entry which is preliminary data.</text>
</comment>
<evidence type="ECO:0000313" key="3">
    <source>
        <dbReference type="Proteomes" id="UP000615446"/>
    </source>
</evidence>
<keyword evidence="1" id="KW-0732">Signal</keyword>
<feature type="signal peptide" evidence="1">
    <location>
        <begin position="1"/>
        <end position="16"/>
    </location>
</feature>
<protein>
    <submittedName>
        <fullName evidence="2">Uncharacterized protein</fullName>
    </submittedName>
</protein>